<evidence type="ECO:0000259" key="5">
    <source>
        <dbReference type="PROSITE" id="PS50977"/>
    </source>
</evidence>
<dbReference type="PRINTS" id="PR00455">
    <property type="entry name" value="HTHTETR"/>
</dbReference>
<feature type="DNA-binding region" description="H-T-H motif" evidence="4">
    <location>
        <begin position="51"/>
        <end position="70"/>
    </location>
</feature>
<keyword evidence="2 4" id="KW-0238">DNA-binding</keyword>
<keyword evidence="7" id="KW-1185">Reference proteome</keyword>
<reference evidence="7" key="1">
    <citation type="submission" date="2015-11" db="EMBL/GenBank/DDBJ databases">
        <authorList>
            <person name="Varghese N."/>
        </authorList>
    </citation>
    <scope>NUCLEOTIDE SEQUENCE [LARGE SCALE GENOMIC DNA]</scope>
    <source>
        <strain evidence="7">DSM 45899</strain>
    </source>
</reference>
<evidence type="ECO:0000256" key="2">
    <source>
        <dbReference type="ARBA" id="ARBA00023125"/>
    </source>
</evidence>
<feature type="domain" description="HTH tetR-type" evidence="5">
    <location>
        <begin position="28"/>
        <end position="88"/>
    </location>
</feature>
<evidence type="ECO:0000256" key="3">
    <source>
        <dbReference type="ARBA" id="ARBA00023163"/>
    </source>
</evidence>
<dbReference type="GO" id="GO:0000976">
    <property type="term" value="F:transcription cis-regulatory region binding"/>
    <property type="evidence" value="ECO:0007669"/>
    <property type="project" value="TreeGrafter"/>
</dbReference>
<accession>A0A0S4QWC9</accession>
<proteinExistence type="predicted"/>
<dbReference type="AlphaFoldDB" id="A0A0S4QWC9"/>
<evidence type="ECO:0000313" key="7">
    <source>
        <dbReference type="Proteomes" id="UP000198802"/>
    </source>
</evidence>
<dbReference type="PANTHER" id="PTHR30055:SF238">
    <property type="entry name" value="MYCOFACTOCIN BIOSYNTHESIS TRANSCRIPTIONAL REGULATOR MFTR-RELATED"/>
    <property type="match status" value="1"/>
</dbReference>
<sequence length="223" mass="24609">MLVRVKSRYRPVAMTAAEAMDGRVRRRERNAALLYDAAAELLATRSLDEISVEEICRRAGVGRATFFRIFETKEGLLREFNRRLTADAAARIDAAGDIDLRAALGHVRDAIIEAWGHAGPGHASMALTYAYHAPERIHDPHPELYALVRQRIERAMASGEIPGVVPASLAASLAVINLTAPVAWTLSHRADELDELSGVLLDQWYAGMISTPKPDRRRNGPRP</sequence>
<dbReference type="GO" id="GO:0003700">
    <property type="term" value="F:DNA-binding transcription factor activity"/>
    <property type="evidence" value="ECO:0007669"/>
    <property type="project" value="TreeGrafter"/>
</dbReference>
<dbReference type="InterPro" id="IPR001647">
    <property type="entry name" value="HTH_TetR"/>
</dbReference>
<evidence type="ECO:0000313" key="6">
    <source>
        <dbReference type="EMBL" id="CUU59298.1"/>
    </source>
</evidence>
<dbReference type="EMBL" id="FAOZ01000026">
    <property type="protein sequence ID" value="CUU59298.1"/>
    <property type="molecule type" value="Genomic_DNA"/>
</dbReference>
<name>A0A0S4QWC9_9ACTN</name>
<dbReference type="Pfam" id="PF00440">
    <property type="entry name" value="TetR_N"/>
    <property type="match status" value="1"/>
</dbReference>
<dbReference type="PANTHER" id="PTHR30055">
    <property type="entry name" value="HTH-TYPE TRANSCRIPTIONAL REGULATOR RUTR"/>
    <property type="match status" value="1"/>
</dbReference>
<dbReference type="InterPro" id="IPR036271">
    <property type="entry name" value="Tet_transcr_reg_TetR-rel_C_sf"/>
</dbReference>
<protein>
    <submittedName>
        <fullName evidence="6">DNA-binding transcriptional regulator, AcrR family</fullName>
    </submittedName>
</protein>
<dbReference type="Gene3D" id="1.10.357.10">
    <property type="entry name" value="Tetracycline Repressor, domain 2"/>
    <property type="match status" value="1"/>
</dbReference>
<dbReference type="PROSITE" id="PS50977">
    <property type="entry name" value="HTH_TETR_2"/>
    <property type="match status" value="1"/>
</dbReference>
<keyword evidence="1" id="KW-0805">Transcription regulation</keyword>
<organism evidence="6 7">
    <name type="scientific">Parafrankia irregularis</name>
    <dbReference type="NCBI Taxonomy" id="795642"/>
    <lineage>
        <taxon>Bacteria</taxon>
        <taxon>Bacillati</taxon>
        <taxon>Actinomycetota</taxon>
        <taxon>Actinomycetes</taxon>
        <taxon>Frankiales</taxon>
        <taxon>Frankiaceae</taxon>
        <taxon>Parafrankia</taxon>
    </lineage>
</organism>
<evidence type="ECO:0000256" key="4">
    <source>
        <dbReference type="PROSITE-ProRule" id="PRU00335"/>
    </source>
</evidence>
<dbReference type="Proteomes" id="UP000198802">
    <property type="component" value="Unassembled WGS sequence"/>
</dbReference>
<evidence type="ECO:0000256" key="1">
    <source>
        <dbReference type="ARBA" id="ARBA00023015"/>
    </source>
</evidence>
<dbReference type="SUPFAM" id="SSF46689">
    <property type="entry name" value="Homeodomain-like"/>
    <property type="match status" value="1"/>
</dbReference>
<keyword evidence="3" id="KW-0804">Transcription</keyword>
<dbReference type="SUPFAM" id="SSF48498">
    <property type="entry name" value="Tetracyclin repressor-like, C-terminal domain"/>
    <property type="match status" value="1"/>
</dbReference>
<gene>
    <name evidence="6" type="ORF">Ga0074812_12675</name>
</gene>
<dbReference type="InterPro" id="IPR050109">
    <property type="entry name" value="HTH-type_TetR-like_transc_reg"/>
</dbReference>
<dbReference type="InterPro" id="IPR009057">
    <property type="entry name" value="Homeodomain-like_sf"/>
</dbReference>